<evidence type="ECO:0000313" key="1">
    <source>
        <dbReference type="EMBL" id="KAF2757644.1"/>
    </source>
</evidence>
<protein>
    <submittedName>
        <fullName evidence="1">Uncharacterized protein</fullName>
    </submittedName>
</protein>
<dbReference type="Proteomes" id="UP000799437">
    <property type="component" value="Unassembled WGS sequence"/>
</dbReference>
<evidence type="ECO:0000313" key="2">
    <source>
        <dbReference type="Proteomes" id="UP000799437"/>
    </source>
</evidence>
<dbReference type="RefSeq" id="XP_033600095.1">
    <property type="nucleotide sequence ID" value="XM_033741384.1"/>
</dbReference>
<dbReference type="EMBL" id="ML996573">
    <property type="protein sequence ID" value="KAF2757644.1"/>
    <property type="molecule type" value="Genomic_DNA"/>
</dbReference>
<gene>
    <name evidence="1" type="ORF">EJ05DRAFT_396340</name>
</gene>
<dbReference type="AlphaFoldDB" id="A0A6A6W6I9"/>
<keyword evidence="2" id="KW-1185">Reference proteome</keyword>
<reference evidence="1" key="1">
    <citation type="journal article" date="2020" name="Stud. Mycol.">
        <title>101 Dothideomycetes genomes: a test case for predicting lifestyles and emergence of pathogens.</title>
        <authorList>
            <person name="Haridas S."/>
            <person name="Albert R."/>
            <person name="Binder M."/>
            <person name="Bloem J."/>
            <person name="Labutti K."/>
            <person name="Salamov A."/>
            <person name="Andreopoulos B."/>
            <person name="Baker S."/>
            <person name="Barry K."/>
            <person name="Bills G."/>
            <person name="Bluhm B."/>
            <person name="Cannon C."/>
            <person name="Castanera R."/>
            <person name="Culley D."/>
            <person name="Daum C."/>
            <person name="Ezra D."/>
            <person name="Gonzalez J."/>
            <person name="Henrissat B."/>
            <person name="Kuo A."/>
            <person name="Liang C."/>
            <person name="Lipzen A."/>
            <person name="Lutzoni F."/>
            <person name="Magnuson J."/>
            <person name="Mondo S."/>
            <person name="Nolan M."/>
            <person name="Ohm R."/>
            <person name="Pangilinan J."/>
            <person name="Park H.-J."/>
            <person name="Ramirez L."/>
            <person name="Alfaro M."/>
            <person name="Sun H."/>
            <person name="Tritt A."/>
            <person name="Yoshinaga Y."/>
            <person name="Zwiers L.-H."/>
            <person name="Turgeon B."/>
            <person name="Goodwin S."/>
            <person name="Spatafora J."/>
            <person name="Crous P."/>
            <person name="Grigoriev I."/>
        </authorList>
    </citation>
    <scope>NUCLEOTIDE SEQUENCE</scope>
    <source>
        <strain evidence="1">CBS 121739</strain>
    </source>
</reference>
<proteinExistence type="predicted"/>
<sequence>MSKPGDPLVSPCSSSYPTVSNFQLPEYSSIRLEHLAKFTDPPQTPSIPITQLSTKPALILDPLIPKQTPRCLRQLTIQAWPRRISAHPLHGSTGYSRITSRICCVETGVYWFRRVRGGARPRISLGERKEERGETEETVCQIGRVCGAHVVSGLSCEYVGLYVGLISAGRGQRREGRSSIIGNDCQERVERIYVKVRNSMRRRTMLFWLVFMDRTAVSGWMIRCNMVELS</sequence>
<dbReference type="GeneID" id="54482438"/>
<name>A0A6A6W6I9_9PEZI</name>
<organism evidence="1 2">
    <name type="scientific">Pseudovirgaria hyperparasitica</name>
    <dbReference type="NCBI Taxonomy" id="470096"/>
    <lineage>
        <taxon>Eukaryota</taxon>
        <taxon>Fungi</taxon>
        <taxon>Dikarya</taxon>
        <taxon>Ascomycota</taxon>
        <taxon>Pezizomycotina</taxon>
        <taxon>Dothideomycetes</taxon>
        <taxon>Dothideomycetes incertae sedis</taxon>
        <taxon>Acrospermales</taxon>
        <taxon>Acrospermaceae</taxon>
        <taxon>Pseudovirgaria</taxon>
    </lineage>
</organism>
<accession>A0A6A6W6I9</accession>